<feature type="coiled-coil region" evidence="1">
    <location>
        <begin position="850"/>
        <end position="1045"/>
    </location>
</feature>
<reference evidence="3 4" key="1">
    <citation type="journal article" date="2019" name="Fungal Biol. Biotechnol.">
        <title>Draft genome sequence of fastidious pathogen Ceratobasidium theobromae, which causes vascular-streak dieback in Theobroma cacao.</title>
        <authorList>
            <person name="Ali S.S."/>
            <person name="Asman A."/>
            <person name="Shao J."/>
            <person name="Firmansyah A.P."/>
            <person name="Susilo A.W."/>
            <person name="Rosmana A."/>
            <person name="McMahon P."/>
            <person name="Junaid M."/>
            <person name="Guest D."/>
            <person name="Kheng T.Y."/>
            <person name="Meinhardt L.W."/>
            <person name="Bailey B.A."/>
        </authorList>
    </citation>
    <scope>NUCLEOTIDE SEQUENCE [LARGE SCALE GENOMIC DNA]</scope>
    <source>
        <strain evidence="3 4">CT2</strain>
    </source>
</reference>
<feature type="compositionally biased region" description="Pro residues" evidence="2">
    <location>
        <begin position="463"/>
        <end position="474"/>
    </location>
</feature>
<feature type="compositionally biased region" description="Polar residues" evidence="2">
    <location>
        <begin position="567"/>
        <end position="577"/>
    </location>
</feature>
<evidence type="ECO:0000256" key="1">
    <source>
        <dbReference type="SAM" id="Coils"/>
    </source>
</evidence>
<accession>A0A5N5QH87</accession>
<feature type="region of interest" description="Disordered" evidence="2">
    <location>
        <begin position="192"/>
        <end position="269"/>
    </location>
</feature>
<feature type="compositionally biased region" description="Pro residues" evidence="2">
    <location>
        <begin position="334"/>
        <end position="353"/>
    </location>
</feature>
<protein>
    <submittedName>
        <fullName evidence="3">Uncharacterized protein</fullName>
    </submittedName>
</protein>
<feature type="compositionally biased region" description="Acidic residues" evidence="2">
    <location>
        <begin position="213"/>
        <end position="235"/>
    </location>
</feature>
<feature type="compositionally biased region" description="Polar residues" evidence="2">
    <location>
        <begin position="476"/>
        <end position="493"/>
    </location>
</feature>
<keyword evidence="1" id="KW-0175">Coiled coil</keyword>
<feature type="coiled-coil region" evidence="1">
    <location>
        <begin position="1152"/>
        <end position="1291"/>
    </location>
</feature>
<dbReference type="Proteomes" id="UP000383932">
    <property type="component" value="Unassembled WGS sequence"/>
</dbReference>
<keyword evidence="4" id="KW-1185">Reference proteome</keyword>
<evidence type="ECO:0000256" key="2">
    <source>
        <dbReference type="SAM" id="MobiDB-lite"/>
    </source>
</evidence>
<name>A0A5N5QH87_9AGAM</name>
<evidence type="ECO:0000313" key="3">
    <source>
        <dbReference type="EMBL" id="KAB5591115.1"/>
    </source>
</evidence>
<organism evidence="3 4">
    <name type="scientific">Ceratobasidium theobromae</name>
    <dbReference type="NCBI Taxonomy" id="1582974"/>
    <lineage>
        <taxon>Eukaryota</taxon>
        <taxon>Fungi</taxon>
        <taxon>Dikarya</taxon>
        <taxon>Basidiomycota</taxon>
        <taxon>Agaricomycotina</taxon>
        <taxon>Agaricomycetes</taxon>
        <taxon>Cantharellales</taxon>
        <taxon>Ceratobasidiaceae</taxon>
        <taxon>Ceratobasidium</taxon>
    </lineage>
</organism>
<feature type="compositionally biased region" description="Polar residues" evidence="2">
    <location>
        <begin position="652"/>
        <end position="675"/>
    </location>
</feature>
<comment type="caution">
    <text evidence="3">The sequence shown here is derived from an EMBL/GenBank/DDBJ whole genome shotgun (WGS) entry which is preliminary data.</text>
</comment>
<dbReference type="PANTHER" id="PTHR23159">
    <property type="entry name" value="CENTROSOMAL PROTEIN 2"/>
    <property type="match status" value="1"/>
</dbReference>
<gene>
    <name evidence="3" type="ORF">CTheo_5440</name>
</gene>
<feature type="compositionally biased region" description="Pro residues" evidence="2">
    <location>
        <begin position="411"/>
        <end position="434"/>
    </location>
</feature>
<feature type="compositionally biased region" description="Low complexity" evidence="2">
    <location>
        <begin position="682"/>
        <end position="695"/>
    </location>
</feature>
<dbReference type="PANTHER" id="PTHR23159:SF66">
    <property type="entry name" value="OS04G0158400 PROTEIN"/>
    <property type="match status" value="1"/>
</dbReference>
<feature type="compositionally biased region" description="Basic and acidic residues" evidence="2">
    <location>
        <begin position="699"/>
        <end position="712"/>
    </location>
</feature>
<evidence type="ECO:0000313" key="4">
    <source>
        <dbReference type="Proteomes" id="UP000383932"/>
    </source>
</evidence>
<proteinExistence type="predicted"/>
<feature type="compositionally biased region" description="Basic and acidic residues" evidence="2">
    <location>
        <begin position="197"/>
        <end position="212"/>
    </location>
</feature>
<sequence>MSTSNNAARLFDRNPLHVAHLQGPVDRLPDTNLRAIYERAGKILLIQRWKDIKSGEPNAFLLFETEQAAHSCCSRIGALRITSDRQSSRPITASPLSCADMASNSTLQQWLRSQNMVPSYIIKNPPSPPPSAGFPLSCLSPLTENCGVVVQMLQEHQCGPSWWRFVAQMYVSNKLWAPAQFILSQSIKSAEPVATEGEARNVKGKENQKDATDDIIDISDDSAVENMSESDDDQSNDFARKQQLQKSATATSKRKTSAASHNVWLPRKRANVQDARVKLGVVTTKQAPRSNVEKVTIPAPEAQPTCPKEPVTSTPPAPQPEGVPAAKVGEPSSPSAPAPPVISPPFVPTPMIPDVPATQPASAAPGSPEPPTVPATLPPAPKSAPRASTVSLSPKATADQAVRSKAAVRPSLPPGPPLPLPPLPAASLPMPPTSQPEAIAPPARPVTETPARPHTIKESPSPGTKPPILTPPKPSIGSTTEQASSISQGAPSSTSPPKPLAVLLPKSAPDSKLPGSAGHTTASVSPKPHPRPPLGGPPISTLVRFKEGLPKIPPTAEAFQVQQRIQKGTLAETTEPQRTVLPALPAGMPQRPSWIPTRQETAPVPLEEPRQKPSPDPASGDNNDQLQPKEERGSPLLTTAQPGKLPARNDVATRSTDANGRSNEPLSYFGISSSPGDLGLAPSSSISPGTSSPQHSMKRKSEIDPRGFEARLKRMRRRGSSKSEATIVIEPEVSALEAEKARAAELQAEEDRVRELLEAPSPSVDMSDYAETVITRLSDPKSQIIRSCPPLSDIQRRRQGRPQEVEFGELAGSMSDMDPRAWKATIDENEALKMKIKVLELTLPTAETVKSELYAERKQKTRLIEELEIERSLLKQSEALRRQSEVTREELTTRIKQLEDRLAESAVTLEKAREAAQLAAEQRRKAEEANHVADAERVKISQLLDAERALVNTERASLAREREAKAEAEARLAAAEAKLSTEQRRYAEASEMVEKERIKAKDFLEAEKAIVSAQEAKLAREREIRAEIEAKLGAVEERLKVAQSRHVEQQKTVESTLQKELSRAKNLIHSERAQLQNERVRLAQEQDVRSHFEKQIAILKEQLRLTTEKLTVVQEGIAPTQRQLSMARDQMNEGELRERVLKSQIATWHSQFNAAKEQTLAAENRARAAEDRAKEAEDAQKRQILELTKVQKALDSEKDVLLMERATLARERIARIDLEKKNAAAEERILSVTKQANELRQQFKDSQTASDGTREQLQTQRTLLHIARTRIQELEQAIQRVETDLAAARSAEATAKTMIQLWGPRFEPPPRPHLRRTDLSPISDIVPNDMSDDQVTEHGNATTEAADSFIPLMKPPRQPSFKLKRTSLPVRLLKVDMPSGEGVNIDLGGLPANPAAIIDLLYKSKCAGVFWDIIMDEYGAMGCFEAAEAVAEGKLKCQL</sequence>
<dbReference type="OrthoDB" id="3248016at2759"/>
<feature type="region of interest" description="Disordered" evidence="2">
    <location>
        <begin position="567"/>
        <end position="726"/>
    </location>
</feature>
<feature type="compositionally biased region" description="Pro residues" evidence="2">
    <location>
        <begin position="367"/>
        <end position="382"/>
    </location>
</feature>
<feature type="region of interest" description="Disordered" evidence="2">
    <location>
        <begin position="288"/>
        <end position="545"/>
    </location>
</feature>
<dbReference type="EMBL" id="SSOP01000122">
    <property type="protein sequence ID" value="KAB5591115.1"/>
    <property type="molecule type" value="Genomic_DNA"/>
</dbReference>